<name>A0A6C2UBW4_PONDE</name>
<sequence>MRAHCKRSGFSLVEMMVAILASSILALTVGSILYFSWMAWMQHNDSVSMQRDVSLTMKLIADEVRETPIEDISVGGSLQGAHGAFVVSGNDLVYKGITVIDGWLTGFESTKTTTNVLVKVALSTGQDNSVFEATFFSRN</sequence>
<evidence type="ECO:0000256" key="1">
    <source>
        <dbReference type="SAM" id="Phobius"/>
    </source>
</evidence>
<gene>
    <name evidence="2" type="ORF">PDESU_06142</name>
</gene>
<dbReference type="EMBL" id="CAAHFG010000004">
    <property type="protein sequence ID" value="VGO17545.1"/>
    <property type="molecule type" value="Genomic_DNA"/>
</dbReference>
<evidence type="ECO:0000313" key="2">
    <source>
        <dbReference type="EMBL" id="VGO17545.1"/>
    </source>
</evidence>
<dbReference type="Proteomes" id="UP000366872">
    <property type="component" value="Unassembled WGS sequence"/>
</dbReference>
<keyword evidence="1" id="KW-0472">Membrane</keyword>
<protein>
    <recommendedName>
        <fullName evidence="4">Prepilin-type N-terminal cleavage/methylation domain-containing protein</fullName>
    </recommendedName>
</protein>
<dbReference type="Pfam" id="PF07963">
    <property type="entry name" value="N_methyl"/>
    <property type="match status" value="1"/>
</dbReference>
<keyword evidence="3" id="KW-1185">Reference proteome</keyword>
<dbReference type="NCBIfam" id="TIGR02532">
    <property type="entry name" value="IV_pilin_GFxxxE"/>
    <property type="match status" value="1"/>
</dbReference>
<feature type="transmembrane region" description="Helical" evidence="1">
    <location>
        <begin position="12"/>
        <end position="40"/>
    </location>
</feature>
<accession>A0A6C2UBW4</accession>
<evidence type="ECO:0000313" key="3">
    <source>
        <dbReference type="Proteomes" id="UP000366872"/>
    </source>
</evidence>
<proteinExistence type="predicted"/>
<reference evidence="2 3" key="1">
    <citation type="submission" date="2019-04" db="EMBL/GenBank/DDBJ databases">
        <authorList>
            <person name="Van Vliet M D."/>
        </authorList>
    </citation>
    <scope>NUCLEOTIDE SEQUENCE [LARGE SCALE GENOMIC DNA]</scope>
    <source>
        <strain evidence="2 3">F1</strain>
    </source>
</reference>
<keyword evidence="1" id="KW-0812">Transmembrane</keyword>
<dbReference type="PROSITE" id="PS00409">
    <property type="entry name" value="PROKAR_NTER_METHYL"/>
    <property type="match status" value="1"/>
</dbReference>
<organism evidence="2 3">
    <name type="scientific">Pontiella desulfatans</name>
    <dbReference type="NCBI Taxonomy" id="2750659"/>
    <lineage>
        <taxon>Bacteria</taxon>
        <taxon>Pseudomonadati</taxon>
        <taxon>Kiritimatiellota</taxon>
        <taxon>Kiritimatiellia</taxon>
        <taxon>Kiritimatiellales</taxon>
        <taxon>Pontiellaceae</taxon>
        <taxon>Pontiella</taxon>
    </lineage>
</organism>
<dbReference type="InterPro" id="IPR012902">
    <property type="entry name" value="N_methyl_site"/>
</dbReference>
<keyword evidence="1" id="KW-1133">Transmembrane helix</keyword>
<dbReference type="AlphaFoldDB" id="A0A6C2UBW4"/>
<dbReference type="RefSeq" id="WP_136083008.1">
    <property type="nucleotide sequence ID" value="NZ_CAAHFG010000004.1"/>
</dbReference>
<evidence type="ECO:0008006" key="4">
    <source>
        <dbReference type="Google" id="ProtNLM"/>
    </source>
</evidence>